<dbReference type="Proteomes" id="UP000663852">
    <property type="component" value="Unassembled WGS sequence"/>
</dbReference>
<feature type="transmembrane region" description="Helical" evidence="2">
    <location>
        <begin position="162"/>
        <end position="182"/>
    </location>
</feature>
<feature type="disulfide bond" evidence="1">
    <location>
        <begin position="134"/>
        <end position="143"/>
    </location>
</feature>
<dbReference type="PROSITE" id="PS50026">
    <property type="entry name" value="EGF_3"/>
    <property type="match status" value="1"/>
</dbReference>
<evidence type="ECO:0000256" key="2">
    <source>
        <dbReference type="SAM" id="Phobius"/>
    </source>
</evidence>
<proteinExistence type="predicted"/>
<reference evidence="4" key="1">
    <citation type="submission" date="2021-02" db="EMBL/GenBank/DDBJ databases">
        <authorList>
            <person name="Nowell W R."/>
        </authorList>
    </citation>
    <scope>NUCLEOTIDE SEQUENCE</scope>
</reference>
<gene>
    <name evidence="4" type="ORF">EDS130_LOCUS35052</name>
</gene>
<comment type="caution">
    <text evidence="4">The sequence shown here is derived from an EMBL/GenBank/DDBJ whole genome shotgun (WGS) entry which is preliminary data.</text>
</comment>
<dbReference type="PROSITE" id="PS00022">
    <property type="entry name" value="EGF_1"/>
    <property type="match status" value="1"/>
</dbReference>
<comment type="caution">
    <text evidence="1">Lacks conserved residue(s) required for the propagation of feature annotation.</text>
</comment>
<dbReference type="Gene3D" id="2.10.25.10">
    <property type="entry name" value="Laminin"/>
    <property type="match status" value="1"/>
</dbReference>
<name>A0A815JJX7_ADIRI</name>
<dbReference type="InterPro" id="IPR000742">
    <property type="entry name" value="EGF"/>
</dbReference>
<feature type="domain" description="EGF-like" evidence="3">
    <location>
        <begin position="101"/>
        <end position="144"/>
    </location>
</feature>
<keyword evidence="1" id="KW-0245">EGF-like domain</keyword>
<keyword evidence="2" id="KW-0812">Transmembrane</keyword>
<organism evidence="4 5">
    <name type="scientific">Adineta ricciae</name>
    <name type="common">Rotifer</name>
    <dbReference type="NCBI Taxonomy" id="249248"/>
    <lineage>
        <taxon>Eukaryota</taxon>
        <taxon>Metazoa</taxon>
        <taxon>Spiralia</taxon>
        <taxon>Gnathifera</taxon>
        <taxon>Rotifera</taxon>
        <taxon>Eurotatoria</taxon>
        <taxon>Bdelloidea</taxon>
        <taxon>Adinetida</taxon>
        <taxon>Adinetidae</taxon>
        <taxon>Adineta</taxon>
    </lineage>
</organism>
<dbReference type="AlphaFoldDB" id="A0A815JJX7"/>
<evidence type="ECO:0000259" key="3">
    <source>
        <dbReference type="PROSITE" id="PS50026"/>
    </source>
</evidence>
<keyword evidence="2" id="KW-0472">Membrane</keyword>
<accession>A0A815JJX7</accession>
<keyword evidence="1" id="KW-1015">Disulfide bond</keyword>
<keyword evidence="2" id="KW-1133">Transmembrane helix</keyword>
<dbReference type="EMBL" id="CAJNOJ010000302">
    <property type="protein sequence ID" value="CAF1383267.1"/>
    <property type="molecule type" value="Genomic_DNA"/>
</dbReference>
<evidence type="ECO:0000313" key="4">
    <source>
        <dbReference type="EMBL" id="CAF1383267.1"/>
    </source>
</evidence>
<sequence length="199" mass="23146">MFDILYKIHKLHKEHFEINRIWTKLDELNHQYANDVGDQAEFFRVVATLVNERNETIDREELILHYLISQYKHLFYLVYSDSNHRSGYVYHLIMVFDFNYSIANCSPTSVVCLNNGQCRQSLLSSSKLILACACPKRYYGDACQFTTLGYTISIDALKISRLLIILCSSVFIFATCANFLSVDLFFQDKLSRVDCGLYQ</sequence>
<protein>
    <recommendedName>
        <fullName evidence="3">EGF-like domain-containing protein</fullName>
    </recommendedName>
</protein>
<evidence type="ECO:0000256" key="1">
    <source>
        <dbReference type="PROSITE-ProRule" id="PRU00076"/>
    </source>
</evidence>
<evidence type="ECO:0000313" key="5">
    <source>
        <dbReference type="Proteomes" id="UP000663852"/>
    </source>
</evidence>
<dbReference type="SUPFAM" id="SSF57196">
    <property type="entry name" value="EGF/Laminin"/>
    <property type="match status" value="1"/>
</dbReference>